<dbReference type="AlphaFoldDB" id="A0AA36AFS6"/>
<dbReference type="SUPFAM" id="SSF49899">
    <property type="entry name" value="Concanavalin A-like lectins/glucanases"/>
    <property type="match status" value="1"/>
</dbReference>
<proteinExistence type="predicted"/>
<dbReference type="EC" id="3.4.24.-" evidence="2"/>
<gene>
    <name evidence="5" type="ORF">OCTVUL_1B010381</name>
</gene>
<dbReference type="InterPro" id="IPR024079">
    <property type="entry name" value="MetalloPept_cat_dom_sf"/>
</dbReference>
<dbReference type="EMBL" id="OX597814">
    <property type="protein sequence ID" value="CAI9714749.1"/>
    <property type="molecule type" value="Genomic_DNA"/>
</dbReference>
<dbReference type="PROSITE" id="PS50060">
    <property type="entry name" value="MAM_2"/>
    <property type="match status" value="1"/>
</dbReference>
<comment type="caution">
    <text evidence="1">Lacks conserved residue(s) required for the propagation of feature annotation.</text>
</comment>
<dbReference type="PRINTS" id="PR00480">
    <property type="entry name" value="ASTACIN"/>
</dbReference>
<dbReference type="Pfam" id="PF01400">
    <property type="entry name" value="Astacin"/>
    <property type="match status" value="1"/>
</dbReference>
<dbReference type="PROSITE" id="PS51864">
    <property type="entry name" value="ASTACIN"/>
    <property type="match status" value="1"/>
</dbReference>
<dbReference type="InterPro" id="IPR000998">
    <property type="entry name" value="MAM_dom"/>
</dbReference>
<name>A0AA36AFS6_OCTVU</name>
<dbReference type="GO" id="GO:0046872">
    <property type="term" value="F:metal ion binding"/>
    <property type="evidence" value="ECO:0007669"/>
    <property type="project" value="UniProtKB-KW"/>
</dbReference>
<dbReference type="PANTHER" id="PTHR10127">
    <property type="entry name" value="DISCOIDIN, CUB, EGF, LAMININ , AND ZINC METALLOPROTEASE DOMAIN CONTAINING"/>
    <property type="match status" value="1"/>
</dbReference>
<dbReference type="GO" id="GO:0006508">
    <property type="term" value="P:proteolysis"/>
    <property type="evidence" value="ECO:0007669"/>
    <property type="project" value="UniProtKB-KW"/>
</dbReference>
<keyword evidence="2" id="KW-0482">Metalloprotease</keyword>
<evidence type="ECO:0000256" key="1">
    <source>
        <dbReference type="PROSITE-ProRule" id="PRU01211"/>
    </source>
</evidence>
<evidence type="ECO:0000313" key="5">
    <source>
        <dbReference type="EMBL" id="CAI9714749.1"/>
    </source>
</evidence>
<keyword evidence="2" id="KW-0645">Protease</keyword>
<dbReference type="GO" id="GO:0004222">
    <property type="term" value="F:metalloendopeptidase activity"/>
    <property type="evidence" value="ECO:0007669"/>
    <property type="project" value="UniProtKB-UniRule"/>
</dbReference>
<dbReference type="PANTHER" id="PTHR10127:SF873">
    <property type="entry name" value="METALLOENDOPEPTIDASE"/>
    <property type="match status" value="1"/>
</dbReference>
<sequence>MHTTSTFMDTPQKKDLDSQYPEVVTGTYDVDIHKQDSNRFKRNVVPNSSGQWPQTKIPYKITQDFSELDKKKFLTAMKTIEDLTRYNGKDYRRPNFRKIDSSSFNTLNLPYDYDSIMHYPHNAFAIDGRYSTIITKVKGVRIGQRIGMSQLDIKKVQRLYGCLERELVPPQNGNISSPNCTFDKDLCGWNHREINSPMNANKWVRHSFFETSPNTGPTYDHTYRTFQGFYLYLKAVPNQDSVARIQTPQLPPGNYCLTFWYQIRGLSRIEFEGRIGNSSSTDIAVDDVIFLPRLCSTNLHTSST</sequence>
<feature type="domain" description="MAM" evidence="3">
    <location>
        <begin position="178"/>
        <end position="267"/>
    </location>
</feature>
<organism evidence="5 6">
    <name type="scientific">Octopus vulgaris</name>
    <name type="common">Common octopus</name>
    <dbReference type="NCBI Taxonomy" id="6645"/>
    <lineage>
        <taxon>Eukaryota</taxon>
        <taxon>Metazoa</taxon>
        <taxon>Spiralia</taxon>
        <taxon>Lophotrochozoa</taxon>
        <taxon>Mollusca</taxon>
        <taxon>Cephalopoda</taxon>
        <taxon>Coleoidea</taxon>
        <taxon>Octopodiformes</taxon>
        <taxon>Octopoda</taxon>
        <taxon>Incirrata</taxon>
        <taxon>Octopodidae</taxon>
        <taxon>Octopus</taxon>
    </lineage>
</organism>
<reference evidence="5" key="1">
    <citation type="submission" date="2023-08" db="EMBL/GenBank/DDBJ databases">
        <authorList>
            <person name="Alioto T."/>
            <person name="Alioto T."/>
            <person name="Gomez Garrido J."/>
        </authorList>
    </citation>
    <scope>NUCLEOTIDE SEQUENCE</scope>
</reference>
<dbReference type="Pfam" id="PF00629">
    <property type="entry name" value="MAM"/>
    <property type="match status" value="1"/>
</dbReference>
<evidence type="ECO:0000256" key="2">
    <source>
        <dbReference type="RuleBase" id="RU361183"/>
    </source>
</evidence>
<dbReference type="Proteomes" id="UP001162480">
    <property type="component" value="Chromosome 1"/>
</dbReference>
<keyword evidence="6" id="KW-1185">Reference proteome</keyword>
<dbReference type="CDD" id="cd06263">
    <property type="entry name" value="MAM"/>
    <property type="match status" value="1"/>
</dbReference>
<evidence type="ECO:0000259" key="3">
    <source>
        <dbReference type="PROSITE" id="PS50060"/>
    </source>
</evidence>
<keyword evidence="2" id="KW-0378">Hydrolase</keyword>
<feature type="domain" description="Peptidase M12A" evidence="4">
    <location>
        <begin position="93"/>
        <end position="163"/>
    </location>
</feature>
<keyword evidence="2" id="KW-0479">Metal-binding</keyword>
<dbReference type="SMART" id="SM00137">
    <property type="entry name" value="MAM"/>
    <property type="match status" value="1"/>
</dbReference>
<dbReference type="GO" id="GO:0016020">
    <property type="term" value="C:membrane"/>
    <property type="evidence" value="ECO:0007669"/>
    <property type="project" value="InterPro"/>
</dbReference>
<dbReference type="InterPro" id="IPR001506">
    <property type="entry name" value="Peptidase_M12A"/>
</dbReference>
<keyword evidence="2" id="KW-0862">Zinc</keyword>
<accession>A0AA36AFS6</accession>
<evidence type="ECO:0000313" key="6">
    <source>
        <dbReference type="Proteomes" id="UP001162480"/>
    </source>
</evidence>
<dbReference type="Gene3D" id="3.40.390.10">
    <property type="entry name" value="Collagenase (Catalytic Domain)"/>
    <property type="match status" value="2"/>
</dbReference>
<dbReference type="Gene3D" id="2.60.120.200">
    <property type="match status" value="1"/>
</dbReference>
<evidence type="ECO:0000259" key="4">
    <source>
        <dbReference type="PROSITE" id="PS51864"/>
    </source>
</evidence>
<comment type="cofactor">
    <cofactor evidence="2">
        <name>Zn(2+)</name>
        <dbReference type="ChEBI" id="CHEBI:29105"/>
    </cofactor>
    <text evidence="2">Binds 1 zinc ion per subunit.</text>
</comment>
<protein>
    <recommendedName>
        <fullName evidence="2">Metalloendopeptidase</fullName>
        <ecNumber evidence="2">3.4.24.-</ecNumber>
    </recommendedName>
</protein>
<dbReference type="InterPro" id="IPR013320">
    <property type="entry name" value="ConA-like_dom_sf"/>
</dbReference>
<dbReference type="SUPFAM" id="SSF55486">
    <property type="entry name" value="Metalloproteases ('zincins'), catalytic domain"/>
    <property type="match status" value="1"/>
</dbReference>